<feature type="transmembrane region" description="Helical" evidence="1">
    <location>
        <begin position="302"/>
        <end position="330"/>
    </location>
</feature>
<dbReference type="EMBL" id="CP035758">
    <property type="protein sequence ID" value="QBD78218.1"/>
    <property type="molecule type" value="Genomic_DNA"/>
</dbReference>
<dbReference type="OrthoDB" id="138376at2"/>
<organism evidence="2 3">
    <name type="scientific">Ktedonosporobacter rubrisoli</name>
    <dbReference type="NCBI Taxonomy" id="2509675"/>
    <lineage>
        <taxon>Bacteria</taxon>
        <taxon>Bacillati</taxon>
        <taxon>Chloroflexota</taxon>
        <taxon>Ktedonobacteria</taxon>
        <taxon>Ktedonobacterales</taxon>
        <taxon>Ktedonosporobacteraceae</taxon>
        <taxon>Ktedonosporobacter</taxon>
    </lineage>
</organism>
<feature type="transmembrane region" description="Helical" evidence="1">
    <location>
        <begin position="93"/>
        <end position="113"/>
    </location>
</feature>
<feature type="transmembrane region" description="Helical" evidence="1">
    <location>
        <begin position="56"/>
        <end position="73"/>
    </location>
</feature>
<gene>
    <name evidence="2" type="ORF">EPA93_20325</name>
</gene>
<keyword evidence="1" id="KW-1133">Transmembrane helix</keyword>
<evidence type="ECO:0000313" key="3">
    <source>
        <dbReference type="Proteomes" id="UP000290365"/>
    </source>
</evidence>
<keyword evidence="1" id="KW-0472">Membrane</keyword>
<keyword evidence="1" id="KW-0812">Transmembrane</keyword>
<feature type="transmembrane region" description="Helical" evidence="1">
    <location>
        <begin position="522"/>
        <end position="544"/>
    </location>
</feature>
<feature type="transmembrane region" description="Helical" evidence="1">
    <location>
        <begin position="474"/>
        <end position="491"/>
    </location>
</feature>
<name>A0A4P6JRU9_KTERU</name>
<dbReference type="Pfam" id="PF26314">
    <property type="entry name" value="MptA_B_family"/>
    <property type="match status" value="1"/>
</dbReference>
<keyword evidence="3" id="KW-1185">Reference proteome</keyword>
<feature type="transmembrane region" description="Helical" evidence="1">
    <location>
        <begin position="425"/>
        <end position="445"/>
    </location>
</feature>
<dbReference type="Proteomes" id="UP000290365">
    <property type="component" value="Chromosome"/>
</dbReference>
<reference evidence="2 3" key="1">
    <citation type="submission" date="2019-01" db="EMBL/GenBank/DDBJ databases">
        <title>Ktedonosporobacter rubrisoli SCAWS-G2.</title>
        <authorList>
            <person name="Huang Y."/>
            <person name="Yan B."/>
        </authorList>
    </citation>
    <scope>NUCLEOTIDE SEQUENCE [LARGE SCALE GENOMIC DNA]</scope>
    <source>
        <strain evidence="2 3">SCAWS-G2</strain>
    </source>
</reference>
<feature type="transmembrane region" description="Helical" evidence="1">
    <location>
        <begin position="452"/>
        <end position="468"/>
    </location>
</feature>
<feature type="transmembrane region" description="Helical" evidence="1">
    <location>
        <begin position="192"/>
        <end position="210"/>
    </location>
</feature>
<dbReference type="KEGG" id="kbs:EPA93_20325"/>
<feature type="transmembrane region" description="Helical" evidence="1">
    <location>
        <begin position="216"/>
        <end position="239"/>
    </location>
</feature>
<feature type="transmembrane region" description="Helical" evidence="1">
    <location>
        <begin position="125"/>
        <end position="146"/>
    </location>
</feature>
<feature type="transmembrane region" description="Helical" evidence="1">
    <location>
        <begin position="498"/>
        <end position="516"/>
    </location>
</feature>
<feature type="transmembrane region" description="Helical" evidence="1">
    <location>
        <begin position="27"/>
        <end position="49"/>
    </location>
</feature>
<sequence>MKSVSPLRAQLHVLRPGAEHTAQRPPIMGVVLCTAIFVFCVLLSIAPLNRLAGSQLFLGLPITPVLTVIGTWLPVDLGLTTDAHASQMSTHTILFLTLVAGEFLSYALCLWFISRQGPDANFKRSLIVVLAGVIIGGLALVLTPALLSRDAFVYAGYGRIAALYHTSPYFVTLSAYPHDPFILLDDWKDAPAAYGPLWLFISALGALVAGDHPLTYLYLYRGLGLIGHLLNVLLIRAILRTQGCSQRTTTFATIVYALNPLALQESCLGGHNDICMVTLLLLGIFSWVRAENRGRQSWHASLPALIFFTLAALIKFTGAVLVGLFIVLLVRKSFCAGAKFDRGSAWKAACITLIRSALICSALALSLYIPFWMGHTIQEIIHSFLSPPSANAAYGSILAAIRDGMSQSSRNASPLMRFFSLHSTWSALNIIVLAAILLLDIIWLWRQPTTRTFILAALAVLTALLIITPWFFPWYVTWLIGLAAVSIPYAYKCSGRALVSAALAFSASAFAIYLYFHNLPPIGGWSGLACLTTIGPPILAYFFCPISERLFPALARVIAGLLRP</sequence>
<evidence type="ECO:0008006" key="4">
    <source>
        <dbReference type="Google" id="ProtNLM"/>
    </source>
</evidence>
<protein>
    <recommendedName>
        <fullName evidence="4">DUF2029 domain-containing protein</fullName>
    </recommendedName>
</protein>
<proteinExistence type="predicted"/>
<evidence type="ECO:0000256" key="1">
    <source>
        <dbReference type="SAM" id="Phobius"/>
    </source>
</evidence>
<evidence type="ECO:0000313" key="2">
    <source>
        <dbReference type="EMBL" id="QBD78218.1"/>
    </source>
</evidence>
<accession>A0A4P6JRU9</accession>
<dbReference type="AlphaFoldDB" id="A0A4P6JRU9"/>
<feature type="transmembrane region" description="Helical" evidence="1">
    <location>
        <begin position="350"/>
        <end position="369"/>
    </location>
</feature>
<dbReference type="RefSeq" id="WP_129889271.1">
    <property type="nucleotide sequence ID" value="NZ_CP035758.1"/>
</dbReference>